<reference evidence="3 4" key="1">
    <citation type="submission" date="2020-08" db="EMBL/GenBank/DDBJ databases">
        <title>Sequencing the genomes of 1000 actinobacteria strains.</title>
        <authorList>
            <person name="Klenk H.-P."/>
        </authorList>
    </citation>
    <scope>NUCLEOTIDE SEQUENCE [LARGE SCALE GENOMIC DNA]</scope>
    <source>
        <strain evidence="3 4">DSM 43023</strain>
    </source>
</reference>
<comment type="caution">
    <text evidence="3">The sequence shown here is derived from an EMBL/GenBank/DDBJ whole genome shotgun (WGS) entry which is preliminary data.</text>
</comment>
<organism evidence="3 4">
    <name type="scientific">Streptosporangium album</name>
    <dbReference type="NCBI Taxonomy" id="47479"/>
    <lineage>
        <taxon>Bacteria</taxon>
        <taxon>Bacillati</taxon>
        <taxon>Actinomycetota</taxon>
        <taxon>Actinomycetes</taxon>
        <taxon>Streptosporangiales</taxon>
        <taxon>Streptosporangiaceae</taxon>
        <taxon>Streptosporangium</taxon>
    </lineage>
</organism>
<dbReference type="RefSeq" id="WP_184755421.1">
    <property type="nucleotide sequence ID" value="NZ_BAABEK010000182.1"/>
</dbReference>
<dbReference type="Proteomes" id="UP000534286">
    <property type="component" value="Unassembled WGS sequence"/>
</dbReference>
<evidence type="ECO:0000313" key="4">
    <source>
        <dbReference type="Proteomes" id="UP000534286"/>
    </source>
</evidence>
<keyword evidence="4" id="KW-1185">Reference proteome</keyword>
<proteinExistence type="predicted"/>
<evidence type="ECO:0000313" key="3">
    <source>
        <dbReference type="EMBL" id="MBB4939432.1"/>
    </source>
</evidence>
<evidence type="ECO:0000256" key="1">
    <source>
        <dbReference type="SAM" id="MobiDB-lite"/>
    </source>
</evidence>
<dbReference type="InterPro" id="IPR025296">
    <property type="entry name" value="DUF4158"/>
</dbReference>
<evidence type="ECO:0000259" key="2">
    <source>
        <dbReference type="Pfam" id="PF13700"/>
    </source>
</evidence>
<dbReference type="EMBL" id="JACHJU010000001">
    <property type="protein sequence ID" value="MBB4939432.1"/>
    <property type="molecule type" value="Genomic_DNA"/>
</dbReference>
<feature type="domain" description="DUF4158" evidence="2">
    <location>
        <begin position="2"/>
        <end position="164"/>
    </location>
</feature>
<feature type="region of interest" description="Disordered" evidence="1">
    <location>
        <begin position="338"/>
        <end position="357"/>
    </location>
</feature>
<accession>A0A7W7W9I1</accession>
<protein>
    <recommendedName>
        <fullName evidence="2">DUF4158 domain-containing protein</fullName>
    </recommendedName>
</protein>
<dbReference type="AlphaFoldDB" id="A0A7W7W9I1"/>
<dbReference type="Pfam" id="PF13700">
    <property type="entry name" value="DUF4158"/>
    <property type="match status" value="1"/>
</dbReference>
<gene>
    <name evidence="3" type="ORF">FHR32_003737</name>
</gene>
<name>A0A7W7W9I1_9ACTN</name>
<sequence>MTSVDRTAYLGFARVVSARELAEAFTPTDAEIGWARGRTQDEHHLLALVVWLKSYQRLGYFPKVEDVPLVVVGHVRGALGLAEDVELELERAARSAKRHREFVRKRLGVTYEAARIRQVAEDAIRKAVQSKDNPADLINVALEELVRARCELPGYITLDAMASAIRAEVNTGFFQTVAGRLDVAARCRLARLLVVDPVSRRSEFDRLKDAAKAASLSKFKERLALLADIEAIGPTGAWLEGVPPGKVAHFAGEARVTDAADMRKVSEDRRLTLMVSLVHTVATGVRDDVVTMFCKRMAALHKKGRDHLEALRKVHRAESERLLGGLGDVLSVVREALAPSDSGGGGGVEEQRNSHWR</sequence>